<reference evidence="2" key="1">
    <citation type="submission" date="2009-12" db="EMBL/GenBank/DDBJ databases">
        <title>Sequence of Clostridiales genomosp. BVAB3 str. UPII9-5.</title>
        <authorList>
            <person name="Madupu R."/>
            <person name="Durkin A.S."/>
            <person name="Torralba M."/>
            <person name="Methe B."/>
            <person name="Sutton G.G."/>
            <person name="Strausberg R.L."/>
            <person name="Nelson K.E."/>
        </authorList>
    </citation>
    <scope>NUCLEOTIDE SEQUENCE [LARGE SCALE GENOMIC DNA]</scope>
    <source>
        <strain evidence="2">UPII9-5</strain>
    </source>
</reference>
<keyword evidence="2" id="KW-1185">Reference proteome</keyword>
<dbReference type="KEGG" id="clo:HMPREF0868_1186"/>
<proteinExistence type="predicted"/>
<organism evidence="1 2">
    <name type="scientific">Mageeibacillus indolicus (strain UPII9-5)</name>
    <name type="common">Clostridiales genomosp. BVAB3 (strain UPII9-5)</name>
    <dbReference type="NCBI Taxonomy" id="699246"/>
    <lineage>
        <taxon>Bacteria</taxon>
        <taxon>Bacillati</taxon>
        <taxon>Bacillota</taxon>
        <taxon>Clostridia</taxon>
        <taxon>Eubacteriales</taxon>
        <taxon>Oscillospiraceae</taxon>
        <taxon>Mageeibacillus</taxon>
    </lineage>
</organism>
<evidence type="ECO:0000313" key="1">
    <source>
        <dbReference type="EMBL" id="ADC90410.1"/>
    </source>
</evidence>
<sequence length="38" mass="4608">MEGQDMIKAIYFFEVITQNKILPFYYKIYSCLSFHILV</sequence>
<dbReference type="EMBL" id="CP001850">
    <property type="protein sequence ID" value="ADC90410.1"/>
    <property type="molecule type" value="Genomic_DNA"/>
</dbReference>
<name>D3R2R1_MAGIU</name>
<evidence type="ECO:0000313" key="2">
    <source>
        <dbReference type="Proteomes" id="UP000008234"/>
    </source>
</evidence>
<dbReference type="AlphaFoldDB" id="D3R2R1"/>
<dbReference type="HOGENOM" id="CLU_3329741_0_0_9"/>
<accession>D3R2R1</accession>
<dbReference type="STRING" id="699246.HMPREF0868_1186"/>
<protein>
    <submittedName>
        <fullName evidence="1">Uncharacterized protein</fullName>
    </submittedName>
</protein>
<gene>
    <name evidence="1" type="ordered locus">HMPREF0868_1186</name>
</gene>
<dbReference type="Proteomes" id="UP000008234">
    <property type="component" value="Chromosome"/>
</dbReference>